<dbReference type="Pfam" id="PF02728">
    <property type="entry name" value="Cu_amine_oxidN3"/>
    <property type="match status" value="1"/>
</dbReference>
<dbReference type="InterPro" id="IPR000269">
    <property type="entry name" value="Cu_amine_oxidase"/>
</dbReference>
<dbReference type="Proteomes" id="UP000834106">
    <property type="component" value="Chromosome 11"/>
</dbReference>
<dbReference type="PROSITE" id="PS01164">
    <property type="entry name" value="COPPER_AMINE_OXID_1"/>
    <property type="match status" value="1"/>
</dbReference>
<dbReference type="PANTHER" id="PTHR10638">
    <property type="entry name" value="COPPER AMINE OXIDASE"/>
    <property type="match status" value="1"/>
</dbReference>
<sequence>MEGKNLLRYLFFLSAIVLLLFFTLLNLPSPPSKAELLDCTTSSLWCTPKNRIQSKNPITKPNSHTADVPHHPLDPLTLTEFNRVKKIIQSHELFKNSVYALHSVVLEEPEKKAALNWKKGDPLPARKASVIARARRVSHVLTVDLSTGEVSQHETNQYSGYPTMTVEDMNSVIWAPLASADFNRTVIERGVDLIDLSCLPISTGWFGKAEESRRLIKVQCYSMKDTANFYMRPIEGLTVIVDLDTKEVLKITDNGKNIPIPKANNTDYRSSVQNSYQRLVNPISIEQPNGPSFTVEDDHLVKWANWEFHLKPDARAGAIISRVMFRDPSSGEMRSVMYQGHTSELFVPYMDPSDAWYFKTYMDAGEYGFGLQAMPLDPLNDCPRNAYYMDGVFAAADGTPYIRSNMICVFESYAGDIGWRHSESPITGMEIREARPKVTLVVRMAASVANYDYIVDWEFQTDGLVRIKVGLSGILMVKGTPYVNMNQVNEQENLHGTLLSENVIGVIHDHYITFYLDMDVDGSDNSFVNVHLQREHTSPGESPRMSYLKAVRKVAKTEKDAKIKLKLYDPSEFHVVNPSKKTRVGNPVGYKLVPGGTAANLLDLNDPPQKRGAFTNNQIWVTPYNKSEKWAGGLFVYQSHGDDTLKVWSQRDEPVENKDIVLWYTLGFHHIPCQEDFPIMPTVTSSFDLKPVNFFESNPILGIPPNVEKDLPICKAAAAASA</sequence>
<keyword evidence="4 11" id="KW-0479">Metal-binding</keyword>
<dbReference type="GO" id="GO:0008131">
    <property type="term" value="F:primary methylamine oxidase activity"/>
    <property type="evidence" value="ECO:0007669"/>
    <property type="project" value="InterPro"/>
</dbReference>
<evidence type="ECO:0000259" key="15">
    <source>
        <dbReference type="Pfam" id="PF02728"/>
    </source>
</evidence>
<dbReference type="PROSITE" id="PS01165">
    <property type="entry name" value="COPPER_AMINE_OXID_2"/>
    <property type="match status" value="1"/>
</dbReference>
<evidence type="ECO:0000256" key="10">
    <source>
        <dbReference type="PIRSR" id="PIRSR600269-51"/>
    </source>
</evidence>
<dbReference type="Gene3D" id="3.10.450.40">
    <property type="match status" value="2"/>
</dbReference>
<evidence type="ECO:0000313" key="17">
    <source>
        <dbReference type="Proteomes" id="UP000834106"/>
    </source>
</evidence>
<dbReference type="EC" id="1.4.3.-" evidence="11"/>
<comment type="subunit">
    <text evidence="3">Homodimer.</text>
</comment>
<evidence type="ECO:0000256" key="11">
    <source>
        <dbReference type="RuleBase" id="RU000672"/>
    </source>
</evidence>
<dbReference type="FunFam" id="3.10.450.40:FF:000005">
    <property type="entry name" value="Amine oxidase"/>
    <property type="match status" value="1"/>
</dbReference>
<dbReference type="InterPro" id="IPR015802">
    <property type="entry name" value="Cu_amine_oxidase_N3"/>
</dbReference>
<evidence type="ECO:0000259" key="13">
    <source>
        <dbReference type="Pfam" id="PF01179"/>
    </source>
</evidence>
<comment type="similarity">
    <text evidence="2 11">Belongs to the copper/topaquinone oxidase family.</text>
</comment>
<evidence type="ECO:0000259" key="14">
    <source>
        <dbReference type="Pfam" id="PF02727"/>
    </source>
</evidence>
<evidence type="ECO:0000256" key="5">
    <source>
        <dbReference type="ARBA" id="ARBA00022772"/>
    </source>
</evidence>
<dbReference type="PANTHER" id="PTHR10638:SF41">
    <property type="entry name" value="AMINE OXIDASE"/>
    <property type="match status" value="1"/>
</dbReference>
<feature type="domain" description="Copper amine oxidase N2-terminal" evidence="14">
    <location>
        <begin position="71"/>
        <end position="153"/>
    </location>
</feature>
<evidence type="ECO:0000256" key="8">
    <source>
        <dbReference type="ARBA" id="ARBA00023157"/>
    </source>
</evidence>
<evidence type="ECO:0000256" key="9">
    <source>
        <dbReference type="PIRSR" id="PIRSR600269-50"/>
    </source>
</evidence>
<dbReference type="SUPFAM" id="SSF49998">
    <property type="entry name" value="Amine oxidase catalytic domain"/>
    <property type="match status" value="1"/>
</dbReference>
<evidence type="ECO:0000256" key="1">
    <source>
        <dbReference type="ARBA" id="ARBA00001935"/>
    </source>
</evidence>
<name>A0AAD1ZR72_9LAMI</name>
<keyword evidence="8" id="KW-1015">Disulfide bond</keyword>
<dbReference type="InterPro" id="IPR049948">
    <property type="entry name" value="Cu_Am_ox_TPQ-bd"/>
</dbReference>
<comment type="cofactor">
    <cofactor evidence="11">
        <name>Cu cation</name>
        <dbReference type="ChEBI" id="CHEBI:23378"/>
    </cofactor>
    <text evidence="11">Contains 1 topaquinone per subunit.</text>
</comment>
<keyword evidence="12" id="KW-0732">Signal</keyword>
<dbReference type="AlphaFoldDB" id="A0AAD1ZR72"/>
<dbReference type="InterPro" id="IPR036460">
    <property type="entry name" value="Cu_amine_oxidase_C_sf"/>
</dbReference>
<comment type="PTM">
    <text evidence="10 11">Topaquinone (TPQ) is generated by copper-dependent autoxidation of a specific tyrosyl residue.</text>
</comment>
<feature type="active site" description="Proton acceptor" evidence="9">
    <location>
        <position position="363"/>
    </location>
</feature>
<feature type="active site" description="Schiff-base intermediate with substrate; via topaquinone" evidence="9">
    <location>
        <position position="451"/>
    </location>
</feature>
<keyword evidence="6 11" id="KW-0560">Oxidoreductase</keyword>
<evidence type="ECO:0000256" key="2">
    <source>
        <dbReference type="ARBA" id="ARBA00007983"/>
    </source>
</evidence>
<feature type="signal peptide" evidence="12">
    <location>
        <begin position="1"/>
        <end position="34"/>
    </location>
</feature>
<feature type="domain" description="Copper amine oxidase N3-terminal" evidence="15">
    <location>
        <begin position="162"/>
        <end position="261"/>
    </location>
</feature>
<evidence type="ECO:0000256" key="6">
    <source>
        <dbReference type="ARBA" id="ARBA00023002"/>
    </source>
</evidence>
<evidence type="ECO:0000256" key="7">
    <source>
        <dbReference type="ARBA" id="ARBA00023008"/>
    </source>
</evidence>
<gene>
    <name evidence="16" type="ORF">FPE_LOCUS19172</name>
</gene>
<dbReference type="Pfam" id="PF01179">
    <property type="entry name" value="Cu_amine_oxid"/>
    <property type="match status" value="1"/>
</dbReference>
<comment type="cofactor">
    <cofactor evidence="1">
        <name>Cu cation</name>
        <dbReference type="ChEBI" id="CHEBI:23378"/>
    </cofactor>
</comment>
<evidence type="ECO:0000313" key="16">
    <source>
        <dbReference type="EMBL" id="CAI9771742.1"/>
    </source>
</evidence>
<dbReference type="GO" id="GO:0005507">
    <property type="term" value="F:copper ion binding"/>
    <property type="evidence" value="ECO:0007669"/>
    <property type="project" value="InterPro"/>
</dbReference>
<feature type="modified residue" description="2',4',5'-topaquinone" evidence="10">
    <location>
        <position position="451"/>
    </location>
</feature>
<dbReference type="Gene3D" id="2.70.98.20">
    <property type="entry name" value="Copper amine oxidase, catalytic domain"/>
    <property type="match status" value="1"/>
</dbReference>
<dbReference type="GO" id="GO:0048038">
    <property type="term" value="F:quinone binding"/>
    <property type="evidence" value="ECO:0007669"/>
    <property type="project" value="InterPro"/>
</dbReference>
<dbReference type="GO" id="GO:0009308">
    <property type="term" value="P:amine metabolic process"/>
    <property type="evidence" value="ECO:0007669"/>
    <property type="project" value="UniProtKB-UniRule"/>
</dbReference>
<dbReference type="InterPro" id="IPR016182">
    <property type="entry name" value="Cu_amine_oxidase_N-reg"/>
</dbReference>
<keyword evidence="7 11" id="KW-0186">Copper</keyword>
<reference evidence="16" key="1">
    <citation type="submission" date="2023-05" db="EMBL/GenBank/DDBJ databases">
        <authorList>
            <person name="Huff M."/>
        </authorList>
    </citation>
    <scope>NUCLEOTIDE SEQUENCE</scope>
</reference>
<dbReference type="SUPFAM" id="SSF54416">
    <property type="entry name" value="Amine oxidase N-terminal region"/>
    <property type="match status" value="2"/>
</dbReference>
<proteinExistence type="inferred from homology"/>
<dbReference type="EMBL" id="OU503046">
    <property type="protein sequence ID" value="CAI9771742.1"/>
    <property type="molecule type" value="Genomic_DNA"/>
</dbReference>
<keyword evidence="5 9" id="KW-0801">TPQ</keyword>
<evidence type="ECO:0000256" key="12">
    <source>
        <dbReference type="SAM" id="SignalP"/>
    </source>
</evidence>
<organism evidence="16 17">
    <name type="scientific">Fraxinus pennsylvanica</name>
    <dbReference type="NCBI Taxonomy" id="56036"/>
    <lineage>
        <taxon>Eukaryota</taxon>
        <taxon>Viridiplantae</taxon>
        <taxon>Streptophyta</taxon>
        <taxon>Embryophyta</taxon>
        <taxon>Tracheophyta</taxon>
        <taxon>Spermatophyta</taxon>
        <taxon>Magnoliopsida</taxon>
        <taxon>eudicotyledons</taxon>
        <taxon>Gunneridae</taxon>
        <taxon>Pentapetalae</taxon>
        <taxon>asterids</taxon>
        <taxon>lamiids</taxon>
        <taxon>Lamiales</taxon>
        <taxon>Oleaceae</taxon>
        <taxon>Oleeae</taxon>
        <taxon>Fraxinus</taxon>
    </lineage>
</organism>
<dbReference type="FunFam" id="2.70.98.20:FF:000004">
    <property type="entry name" value="Amine oxidase"/>
    <property type="match status" value="1"/>
</dbReference>
<dbReference type="InterPro" id="IPR015798">
    <property type="entry name" value="Cu_amine_oxidase_C"/>
</dbReference>
<accession>A0AAD1ZR72</accession>
<keyword evidence="17" id="KW-1185">Reference proteome</keyword>
<dbReference type="InterPro" id="IPR015800">
    <property type="entry name" value="Cu_amine_oxidase_N2"/>
</dbReference>
<dbReference type="InterPro" id="IPR049947">
    <property type="entry name" value="Cu_Am_Ox_Cu-bd"/>
</dbReference>
<evidence type="ECO:0000256" key="3">
    <source>
        <dbReference type="ARBA" id="ARBA00011738"/>
    </source>
</evidence>
<feature type="domain" description="Copper amine oxidase catalytic" evidence="13">
    <location>
        <begin position="284"/>
        <end position="700"/>
    </location>
</feature>
<protein>
    <recommendedName>
        <fullName evidence="11">Amine oxidase</fullName>
        <ecNumber evidence="11">1.4.3.-</ecNumber>
    </recommendedName>
</protein>
<dbReference type="Pfam" id="PF02727">
    <property type="entry name" value="Cu_amine_oxidN2"/>
    <property type="match status" value="1"/>
</dbReference>
<feature type="chain" id="PRO_5042188248" description="Amine oxidase" evidence="12">
    <location>
        <begin position="35"/>
        <end position="722"/>
    </location>
</feature>
<evidence type="ECO:0000256" key="4">
    <source>
        <dbReference type="ARBA" id="ARBA00022723"/>
    </source>
</evidence>